<evidence type="ECO:0000256" key="1">
    <source>
        <dbReference type="ARBA" id="ARBA00009162"/>
    </source>
</evidence>
<organism evidence="3 4">
    <name type="scientific">Spodoptera exigua</name>
    <name type="common">Beet armyworm</name>
    <name type="synonym">Noctua fulgens</name>
    <dbReference type="NCBI Taxonomy" id="7107"/>
    <lineage>
        <taxon>Eukaryota</taxon>
        <taxon>Metazoa</taxon>
        <taxon>Ecdysozoa</taxon>
        <taxon>Arthropoda</taxon>
        <taxon>Hexapoda</taxon>
        <taxon>Insecta</taxon>
        <taxon>Pterygota</taxon>
        <taxon>Neoptera</taxon>
        <taxon>Endopterygota</taxon>
        <taxon>Lepidoptera</taxon>
        <taxon>Glossata</taxon>
        <taxon>Ditrysia</taxon>
        <taxon>Noctuoidea</taxon>
        <taxon>Noctuidae</taxon>
        <taxon>Amphipyrinae</taxon>
        <taxon>Spodoptera</taxon>
    </lineage>
</organism>
<dbReference type="GO" id="GO:0008180">
    <property type="term" value="C:COP9 signalosome"/>
    <property type="evidence" value="ECO:0007669"/>
    <property type="project" value="UniProtKB-KW"/>
</dbReference>
<evidence type="ECO:0000256" key="2">
    <source>
        <dbReference type="ARBA" id="ARBA00022790"/>
    </source>
</evidence>
<accession>A0A835GCP2</accession>
<feature type="non-terminal residue" evidence="3">
    <location>
        <position position="1"/>
    </location>
</feature>
<dbReference type="EMBL" id="JACKWZ010000127">
    <property type="protein sequence ID" value="KAF9414672.1"/>
    <property type="molecule type" value="Genomic_DNA"/>
</dbReference>
<gene>
    <name evidence="3" type="ORF">HW555_007450</name>
</gene>
<comment type="caution">
    <text evidence="3">The sequence shown here is derived from an EMBL/GenBank/DDBJ whole genome shotgun (WGS) entry which is preliminary data.</text>
</comment>
<dbReference type="AlphaFoldDB" id="A0A835GCP2"/>
<dbReference type="Proteomes" id="UP000648187">
    <property type="component" value="Unassembled WGS sequence"/>
</dbReference>
<sequence>DCLGPKRYLKIMEKYTVPNIPTTQQVLEDIFDDEIVQARDHPIKLVEGNESLHNAYCSYKNFKQLQEDVMRQDGLNSKLDELNQKLVENITTDEMFPEGVGPYMDLEEAGGPSNLLMDLAANEKAVHSDFFNDFEDLFDDDDLKIDVATINEYLRSTYVFKDFGTILFALSMSSSEHSPLSKPEARKETLAKTILTTLLEDHYQNHVSFLKHETWQETSYYQCLVLRFNLNSLQVLWGNSLCDLHIFLD</sequence>
<dbReference type="PANTHER" id="PTHR28562">
    <property type="entry name" value="COP9 SIGNALOSOME COMPLEX SUBUNIT 9"/>
    <property type="match status" value="1"/>
</dbReference>
<evidence type="ECO:0008006" key="5">
    <source>
        <dbReference type="Google" id="ProtNLM"/>
    </source>
</evidence>
<comment type="similarity">
    <text evidence="1">Belongs to the CSN9 family.</text>
</comment>
<evidence type="ECO:0000313" key="3">
    <source>
        <dbReference type="EMBL" id="KAF9414672.1"/>
    </source>
</evidence>
<evidence type="ECO:0000313" key="4">
    <source>
        <dbReference type="Proteomes" id="UP000648187"/>
    </source>
</evidence>
<name>A0A835GCP2_SPOEX</name>
<keyword evidence="4" id="KW-1185">Reference proteome</keyword>
<reference evidence="3" key="1">
    <citation type="submission" date="2020-08" db="EMBL/GenBank/DDBJ databases">
        <title>Spodoptera exigua strain:BAW_Kor-Di-RS1 Genome sequencing and assembly.</title>
        <authorList>
            <person name="Kim J."/>
            <person name="Nam H.Y."/>
            <person name="Kwon M."/>
            <person name="Choi J.H."/>
            <person name="Cho S.R."/>
            <person name="Kim G.-H."/>
        </authorList>
    </citation>
    <scope>NUCLEOTIDE SEQUENCE</scope>
    <source>
        <strain evidence="3">BAW_Kor-Di-RS1</strain>
        <tissue evidence="3">Whole-body</tissue>
    </source>
</reference>
<protein>
    <recommendedName>
        <fullName evidence="5">COP9 signalosome complex subunit 9</fullName>
    </recommendedName>
</protein>
<dbReference type="Pfam" id="PF15004">
    <property type="entry name" value="MYEOV2"/>
    <property type="match status" value="1"/>
</dbReference>
<proteinExistence type="inferred from homology"/>
<keyword evidence="2" id="KW-0736">Signalosome</keyword>
<dbReference type="InterPro" id="IPR029391">
    <property type="entry name" value="CSN9_metazoa"/>
</dbReference>